<proteinExistence type="predicted"/>
<dbReference type="InterPro" id="IPR027798">
    <property type="entry name" value="Ub_Mut7C"/>
</dbReference>
<keyword evidence="3" id="KW-1185">Reference proteome</keyword>
<evidence type="ECO:0000313" key="2">
    <source>
        <dbReference type="EMBL" id="MDQ0337926.1"/>
    </source>
</evidence>
<dbReference type="Proteomes" id="UP001232445">
    <property type="component" value="Unassembled WGS sequence"/>
</dbReference>
<organism evidence="2 3">
    <name type="scientific">Caldalkalibacillus uzonensis</name>
    <dbReference type="NCBI Taxonomy" id="353224"/>
    <lineage>
        <taxon>Bacteria</taxon>
        <taxon>Bacillati</taxon>
        <taxon>Bacillota</taxon>
        <taxon>Bacilli</taxon>
        <taxon>Bacillales</taxon>
        <taxon>Bacillaceae</taxon>
        <taxon>Caldalkalibacillus</taxon>
    </lineage>
</organism>
<dbReference type="Gene3D" id="3.10.20.30">
    <property type="match status" value="1"/>
</dbReference>
<protein>
    <submittedName>
        <fullName evidence="2">Sulfur carrier protein ThiS</fullName>
    </submittedName>
</protein>
<dbReference type="RefSeq" id="WP_307335456.1">
    <property type="nucleotide sequence ID" value="NZ_JAUSUQ010000002.1"/>
</dbReference>
<dbReference type="InterPro" id="IPR012675">
    <property type="entry name" value="Beta-grasp_dom_sf"/>
</dbReference>
<evidence type="ECO:0000259" key="1">
    <source>
        <dbReference type="Pfam" id="PF14451"/>
    </source>
</evidence>
<comment type="caution">
    <text evidence="2">The sequence shown here is derived from an EMBL/GenBank/DDBJ whole genome shotgun (WGS) entry which is preliminary data.</text>
</comment>
<evidence type="ECO:0000313" key="3">
    <source>
        <dbReference type="Proteomes" id="UP001232445"/>
    </source>
</evidence>
<accession>A0ABU0CNC9</accession>
<name>A0ABU0CNC9_9BACI</name>
<dbReference type="Pfam" id="PF14451">
    <property type="entry name" value="Ub-Mut7C"/>
    <property type="match status" value="1"/>
</dbReference>
<reference evidence="2 3" key="1">
    <citation type="submission" date="2023-07" db="EMBL/GenBank/DDBJ databases">
        <title>Genomic Encyclopedia of Type Strains, Phase IV (KMG-IV): sequencing the most valuable type-strain genomes for metagenomic binning, comparative biology and taxonomic classification.</title>
        <authorList>
            <person name="Goeker M."/>
        </authorList>
    </citation>
    <scope>NUCLEOTIDE SEQUENCE [LARGE SCALE GENOMIC DNA]</scope>
    <source>
        <strain evidence="2 3">DSM 17740</strain>
    </source>
</reference>
<dbReference type="SUPFAM" id="SSF54285">
    <property type="entry name" value="MoaD/ThiS"/>
    <property type="match status" value="1"/>
</dbReference>
<feature type="domain" description="Ubiquitin Mut7-C" evidence="1">
    <location>
        <begin position="13"/>
        <end position="89"/>
    </location>
</feature>
<gene>
    <name evidence="2" type="ORF">J2S00_000709</name>
</gene>
<dbReference type="EMBL" id="JAUSUQ010000002">
    <property type="protein sequence ID" value="MDQ0337926.1"/>
    <property type="molecule type" value="Genomic_DNA"/>
</dbReference>
<sequence length="93" mass="10692">MNRVIGKEGIGMLIYLRAYGHLEHYLQQGEPFGDDKRWVKLKTDSHGIKSIIRSLGIPEQEVCFLVRNGEFMDWDEQVHDGDRIELIPPIEGG</sequence>
<dbReference type="InterPro" id="IPR016155">
    <property type="entry name" value="Mopterin_synth/thiamin_S_b"/>
</dbReference>